<proteinExistence type="predicted"/>
<organism evidence="1 2">
    <name type="scientific">Aduncisulcus paluster</name>
    <dbReference type="NCBI Taxonomy" id="2918883"/>
    <lineage>
        <taxon>Eukaryota</taxon>
        <taxon>Metamonada</taxon>
        <taxon>Carpediemonas-like organisms</taxon>
        <taxon>Aduncisulcus</taxon>
    </lineage>
</organism>
<gene>
    <name evidence="1" type="ORF">ADUPG1_008775</name>
</gene>
<dbReference type="Proteomes" id="UP001057375">
    <property type="component" value="Unassembled WGS sequence"/>
</dbReference>
<feature type="non-terminal residue" evidence="1">
    <location>
        <position position="322"/>
    </location>
</feature>
<name>A0ABQ5KW30_9EUKA</name>
<sequence length="322" mass="37662">MPIIGKTVVDLGTDWRGGRLFADNPYPSEDPRVAKIDESKTYGDFTRGKDELTGFLNLERELYFKSKLFLPFFQSEYILSFFVSHHSWSWGIKDFKVTFMVRSKMFSDKEKAITKEYQMEKRSSEHYFWQQFPVELAHVVSCKIEIISTWNGDLSKNHLNGLILECDPKRSDECRLFSFDPSSPRMAESSRKAAEACFCEFGEILCDLANKYYHDSELVLAIFSYYRFFYESKYFQEDYTTIDMEKLSKSKLKYKFIFYHIIQNNYLNWCKTHTSTAALCELLPLFNAFLNIPSMGHCHNPTAPDIIRTIVALELPINDPTS</sequence>
<comment type="caution">
    <text evidence="1">The sequence shown here is derived from an EMBL/GenBank/DDBJ whole genome shotgun (WGS) entry which is preliminary data.</text>
</comment>
<accession>A0ABQ5KW30</accession>
<dbReference type="EMBL" id="BQXS01011038">
    <property type="protein sequence ID" value="GKT35664.1"/>
    <property type="molecule type" value="Genomic_DNA"/>
</dbReference>
<evidence type="ECO:0000313" key="1">
    <source>
        <dbReference type="EMBL" id="GKT35664.1"/>
    </source>
</evidence>
<evidence type="ECO:0000313" key="2">
    <source>
        <dbReference type="Proteomes" id="UP001057375"/>
    </source>
</evidence>
<protein>
    <submittedName>
        <fullName evidence="1">Butanol dehydrogenase-like protein</fullName>
    </submittedName>
</protein>
<reference evidence="1" key="1">
    <citation type="submission" date="2022-03" db="EMBL/GenBank/DDBJ databases">
        <title>Draft genome sequence of Aduncisulcus paluster, a free-living microaerophilic Fornicata.</title>
        <authorList>
            <person name="Yuyama I."/>
            <person name="Kume K."/>
            <person name="Tamura T."/>
            <person name="Inagaki Y."/>
            <person name="Hashimoto T."/>
        </authorList>
    </citation>
    <scope>NUCLEOTIDE SEQUENCE</scope>
    <source>
        <strain evidence="1">NY0171</strain>
    </source>
</reference>
<keyword evidence="2" id="KW-1185">Reference proteome</keyword>